<evidence type="ECO:0000313" key="3">
    <source>
        <dbReference type="Proteomes" id="UP000197007"/>
    </source>
</evidence>
<sequence>MVKIYYFISACLLLFSCNNNNTQVSSFDDSTATISSIKRDTIVNKDTIAPIQAPKEETDEATLISNAQEHCDFDSFIKNEFPAKEKNFMEGKLNLKNINIGFIFFKPIRYLGFIDSKIKRRMDVKFLKISKSEINDSIYLAKGKTIVGKNTRLFEGKIQIRQIYFFKYISTGEEGEMDGIVKSQGIIIADYHFREDEKLSATGVFEGKVLLRWYVNNKGVFSYDTINNFSDDYNNNQFIGTWTSYKTGVKKVANWGAHRIPCSGDLDIGAAEFMPNEKYYKYGWEDYKP</sequence>
<proteinExistence type="predicted"/>
<feature type="chain" id="PRO_5012509426" description="Lipoprotein" evidence="1">
    <location>
        <begin position="22"/>
        <end position="289"/>
    </location>
</feature>
<keyword evidence="1" id="KW-0732">Signal</keyword>
<dbReference type="KEGG" id="capn:CBG49_13435"/>
<name>A0A1Z4BRW1_9FLAO</name>
<dbReference type="EMBL" id="CP022022">
    <property type="protein sequence ID" value="ASF44010.1"/>
    <property type="molecule type" value="Genomic_DNA"/>
</dbReference>
<dbReference type="Proteomes" id="UP000197007">
    <property type="component" value="Chromosome"/>
</dbReference>
<feature type="signal peptide" evidence="1">
    <location>
        <begin position="1"/>
        <end position="21"/>
    </location>
</feature>
<keyword evidence="3" id="KW-1185">Reference proteome</keyword>
<evidence type="ECO:0000313" key="2">
    <source>
        <dbReference type="EMBL" id="ASF44010.1"/>
    </source>
</evidence>
<evidence type="ECO:0008006" key="4">
    <source>
        <dbReference type="Google" id="ProtNLM"/>
    </source>
</evidence>
<evidence type="ECO:0000256" key="1">
    <source>
        <dbReference type="SAM" id="SignalP"/>
    </source>
</evidence>
<accession>A0A1Z4BRW1</accession>
<dbReference type="PROSITE" id="PS51257">
    <property type="entry name" value="PROKAR_LIPOPROTEIN"/>
    <property type="match status" value="1"/>
</dbReference>
<organism evidence="2 3">
    <name type="scientific">Capnocytophaga endodontalis</name>
    <dbReference type="NCBI Taxonomy" id="2708117"/>
    <lineage>
        <taxon>Bacteria</taxon>
        <taxon>Pseudomonadati</taxon>
        <taxon>Bacteroidota</taxon>
        <taxon>Flavobacteriia</taxon>
        <taxon>Flavobacteriales</taxon>
        <taxon>Flavobacteriaceae</taxon>
        <taxon>Capnocytophaga</taxon>
    </lineage>
</organism>
<protein>
    <recommendedName>
        <fullName evidence="4">Lipoprotein</fullName>
    </recommendedName>
</protein>
<reference evidence="3" key="1">
    <citation type="submission" date="2017-06" db="EMBL/GenBank/DDBJ databases">
        <title>Complete genome sequence of Capnocytophaga sp. KCOM 1579 (=ChDC OS43) isolated from a human refractory periapical abscess lesion.</title>
        <authorList>
            <person name="Kook J.-K."/>
            <person name="Park S.-N."/>
            <person name="Lim Y.K."/>
            <person name="Roh H."/>
        </authorList>
    </citation>
    <scope>NUCLEOTIDE SEQUENCE [LARGE SCALE GENOMIC DNA]</scope>
    <source>
        <strain evidence="3">ChDC OS43</strain>
    </source>
</reference>
<dbReference type="AlphaFoldDB" id="A0A1Z4BRW1"/>
<gene>
    <name evidence="2" type="ORF">CBG49_13435</name>
</gene>